<proteinExistence type="inferred from homology"/>
<evidence type="ECO:0000259" key="9">
    <source>
        <dbReference type="Pfam" id="PF01545"/>
    </source>
</evidence>
<evidence type="ECO:0000256" key="3">
    <source>
        <dbReference type="ARBA" id="ARBA00022448"/>
    </source>
</evidence>
<dbReference type="STRING" id="763665.A0A2G5BKU1"/>
<evidence type="ECO:0000256" key="7">
    <source>
        <dbReference type="ARBA" id="ARBA00023136"/>
    </source>
</evidence>
<evidence type="ECO:0000313" key="11">
    <source>
        <dbReference type="Proteomes" id="UP000242474"/>
    </source>
</evidence>
<dbReference type="EMBL" id="KZ303486">
    <property type="protein sequence ID" value="PIA19626.1"/>
    <property type="molecule type" value="Genomic_DNA"/>
</dbReference>
<keyword evidence="11" id="KW-1185">Reference proteome</keyword>
<evidence type="ECO:0000256" key="2">
    <source>
        <dbReference type="ARBA" id="ARBA00008873"/>
    </source>
</evidence>
<feature type="transmembrane region" description="Helical" evidence="8">
    <location>
        <begin position="109"/>
        <end position="130"/>
    </location>
</feature>
<dbReference type="GO" id="GO:0006882">
    <property type="term" value="P:intracellular zinc ion homeostasis"/>
    <property type="evidence" value="ECO:0007669"/>
    <property type="project" value="InterPro"/>
</dbReference>
<evidence type="ECO:0000256" key="1">
    <source>
        <dbReference type="ARBA" id="ARBA00004141"/>
    </source>
</evidence>
<sequence length="388" mass="43246">MTEACTGGEYASEKHLCEMDHNHSTCCTQTLSPENRRSSSRVFHDVYGYASKQQPACVRNGVSWRRLWGIVFRDHQFLGAQLYVSVLHLCLGVGVWAAGIYIESLALMCYAFVVMYDAISLFIALVPRILEYSDNRHWSTEYPFGLQVLPTLLEFTNNITLLYRGVQALKEGAEHLIISGHEHSTAIEFETYALRAPGHNHGATLGFVCVLAAMFVTGYSATRFANHHTMWEVRSRQRQLVSGMQNIVLNPLNVCSLFAGVWMLVMLILSSKSEESVIEPVSCILVAVIMAFVSLPACMRLGKLLLHAVPTEIADGVQRTVQRISRLPGVVDCETYRMWGTAHDYYTIALRVSVDPGSCANSNVLHRHIASLLKSSGMGDWSIEIRTA</sequence>
<dbReference type="Gene3D" id="1.20.1510.10">
    <property type="entry name" value="Cation efflux protein transmembrane domain"/>
    <property type="match status" value="1"/>
</dbReference>
<keyword evidence="4 8" id="KW-0812">Transmembrane</keyword>
<comment type="subcellular location">
    <subcellularLocation>
        <location evidence="1">Membrane</location>
        <topology evidence="1">Multi-pass membrane protein</topology>
    </subcellularLocation>
</comment>
<gene>
    <name evidence="10" type="ORF">COEREDRAFT_78943</name>
</gene>
<comment type="similarity">
    <text evidence="2">Belongs to the cation diffusion facilitator (CDF) transporter (TC 2.A.4) family. SLC30A subfamily.</text>
</comment>
<dbReference type="PANTHER" id="PTHR45755:SF4">
    <property type="entry name" value="ZINC TRANSPORTER 7"/>
    <property type="match status" value="1"/>
</dbReference>
<organism evidence="10 11">
    <name type="scientific">Coemansia reversa (strain ATCC 12441 / NRRL 1564)</name>
    <dbReference type="NCBI Taxonomy" id="763665"/>
    <lineage>
        <taxon>Eukaryota</taxon>
        <taxon>Fungi</taxon>
        <taxon>Fungi incertae sedis</taxon>
        <taxon>Zoopagomycota</taxon>
        <taxon>Kickxellomycotina</taxon>
        <taxon>Kickxellomycetes</taxon>
        <taxon>Kickxellales</taxon>
        <taxon>Kickxellaceae</taxon>
        <taxon>Coemansia</taxon>
    </lineage>
</organism>
<keyword evidence="6" id="KW-0406">Ion transport</keyword>
<feature type="transmembrane region" description="Helical" evidence="8">
    <location>
        <begin position="205"/>
        <end position="226"/>
    </location>
</feature>
<dbReference type="InterPro" id="IPR058533">
    <property type="entry name" value="Cation_efflux_TM"/>
</dbReference>
<name>A0A2G5BKU1_COERN</name>
<dbReference type="InterPro" id="IPR045316">
    <property type="entry name" value="Msc2-like"/>
</dbReference>
<dbReference type="PANTHER" id="PTHR45755">
    <property type="match status" value="1"/>
</dbReference>
<keyword evidence="7 8" id="KW-0472">Membrane</keyword>
<accession>A0A2G5BKU1</accession>
<evidence type="ECO:0000256" key="4">
    <source>
        <dbReference type="ARBA" id="ARBA00022692"/>
    </source>
</evidence>
<dbReference type="Pfam" id="PF01545">
    <property type="entry name" value="Cation_efflux"/>
    <property type="match status" value="1"/>
</dbReference>
<feature type="transmembrane region" description="Helical" evidence="8">
    <location>
        <begin position="82"/>
        <end position="102"/>
    </location>
</feature>
<dbReference type="OrthoDB" id="5382797at2759"/>
<feature type="transmembrane region" description="Helical" evidence="8">
    <location>
        <begin position="247"/>
        <end position="271"/>
    </location>
</feature>
<dbReference type="GO" id="GO:0005385">
    <property type="term" value="F:zinc ion transmembrane transporter activity"/>
    <property type="evidence" value="ECO:0007669"/>
    <property type="project" value="InterPro"/>
</dbReference>
<evidence type="ECO:0000256" key="6">
    <source>
        <dbReference type="ARBA" id="ARBA00023065"/>
    </source>
</evidence>
<keyword evidence="5 8" id="KW-1133">Transmembrane helix</keyword>
<keyword evidence="3" id="KW-0813">Transport</keyword>
<evidence type="ECO:0000256" key="8">
    <source>
        <dbReference type="SAM" id="Phobius"/>
    </source>
</evidence>
<feature type="transmembrane region" description="Helical" evidence="8">
    <location>
        <begin position="277"/>
        <end position="298"/>
    </location>
</feature>
<dbReference type="GO" id="GO:0005794">
    <property type="term" value="C:Golgi apparatus"/>
    <property type="evidence" value="ECO:0007669"/>
    <property type="project" value="TreeGrafter"/>
</dbReference>
<dbReference type="SUPFAM" id="SSF161111">
    <property type="entry name" value="Cation efflux protein transmembrane domain-like"/>
    <property type="match status" value="1"/>
</dbReference>
<evidence type="ECO:0000313" key="10">
    <source>
        <dbReference type="EMBL" id="PIA19626.1"/>
    </source>
</evidence>
<dbReference type="GO" id="GO:0016020">
    <property type="term" value="C:membrane"/>
    <property type="evidence" value="ECO:0007669"/>
    <property type="project" value="UniProtKB-SubCell"/>
</dbReference>
<feature type="domain" description="Cation efflux protein transmembrane" evidence="9">
    <location>
        <begin position="96"/>
        <end position="305"/>
    </location>
</feature>
<dbReference type="InterPro" id="IPR027469">
    <property type="entry name" value="Cation_efflux_TMD_sf"/>
</dbReference>
<dbReference type="AlphaFoldDB" id="A0A2G5BKU1"/>
<protein>
    <recommendedName>
        <fullName evidence="9">Cation efflux protein transmembrane domain-containing protein</fullName>
    </recommendedName>
</protein>
<reference evidence="10 11" key="1">
    <citation type="journal article" date="2015" name="Genome Biol. Evol.">
        <title>Phylogenomic analyses indicate that early fungi evolved digesting cell walls of algal ancestors of land plants.</title>
        <authorList>
            <person name="Chang Y."/>
            <person name="Wang S."/>
            <person name="Sekimoto S."/>
            <person name="Aerts A.L."/>
            <person name="Choi C."/>
            <person name="Clum A."/>
            <person name="LaButti K.M."/>
            <person name="Lindquist E.A."/>
            <person name="Yee Ngan C."/>
            <person name="Ohm R.A."/>
            <person name="Salamov A.A."/>
            <person name="Grigoriev I.V."/>
            <person name="Spatafora J.W."/>
            <person name="Berbee M.L."/>
        </authorList>
    </citation>
    <scope>NUCLEOTIDE SEQUENCE [LARGE SCALE GENOMIC DNA]</scope>
    <source>
        <strain evidence="10 11">NRRL 1564</strain>
    </source>
</reference>
<dbReference type="Proteomes" id="UP000242474">
    <property type="component" value="Unassembled WGS sequence"/>
</dbReference>
<evidence type="ECO:0000256" key="5">
    <source>
        <dbReference type="ARBA" id="ARBA00022989"/>
    </source>
</evidence>